<protein>
    <submittedName>
        <fullName evidence="4">NADPH dehydrogenase</fullName>
    </submittedName>
</protein>
<accession>A0A0R1LWU3</accession>
<dbReference type="GO" id="GO:0010181">
    <property type="term" value="F:FMN binding"/>
    <property type="evidence" value="ECO:0007669"/>
    <property type="project" value="TreeGrafter"/>
</dbReference>
<comment type="caution">
    <text evidence="4">The sequence shown here is derived from an EMBL/GenBank/DDBJ whole genome shotgun (WGS) entry which is preliminary data.</text>
</comment>
<dbReference type="PANTHER" id="PTHR47307">
    <property type="entry name" value="GLUTATHIONE-REGULATED POTASSIUM-EFFLUX SYSTEM ANCILLARY PROTEIN KEFG"/>
    <property type="match status" value="1"/>
</dbReference>
<dbReference type="Proteomes" id="UP000051160">
    <property type="component" value="Unassembled WGS sequence"/>
</dbReference>
<dbReference type="GO" id="GO:0003955">
    <property type="term" value="F:NAD(P)H dehydrogenase (quinone) activity"/>
    <property type="evidence" value="ECO:0007669"/>
    <property type="project" value="TreeGrafter"/>
</dbReference>
<dbReference type="PANTHER" id="PTHR47307:SF1">
    <property type="entry name" value="GLUTATHIONE-REGULATED POTASSIUM-EFFLUX SYSTEM ANCILLARY PROTEIN KEFG"/>
    <property type="match status" value="1"/>
</dbReference>
<keyword evidence="2" id="KW-0175">Coiled coil</keyword>
<feature type="domain" description="Flavodoxin-like fold" evidence="3">
    <location>
        <begin position="18"/>
        <end position="173"/>
    </location>
</feature>
<evidence type="ECO:0000256" key="2">
    <source>
        <dbReference type="SAM" id="Coils"/>
    </source>
</evidence>
<proteinExistence type="predicted"/>
<dbReference type="EMBL" id="AZEE01000030">
    <property type="protein sequence ID" value="KRK96890.1"/>
    <property type="molecule type" value="Genomic_DNA"/>
</dbReference>
<dbReference type="Pfam" id="PF02525">
    <property type="entry name" value="Flavodoxin_2"/>
    <property type="match status" value="1"/>
</dbReference>
<keyword evidence="1" id="KW-0560">Oxidoreductase</keyword>
<evidence type="ECO:0000259" key="3">
    <source>
        <dbReference type="Pfam" id="PF02525"/>
    </source>
</evidence>
<dbReference type="AlphaFoldDB" id="A0A0R1LWU3"/>
<sequence length="244" mass="27541">MKIIESKYVNFREVGTIKTLVVVGHPQLADSGTQQFLKVAAELPLVTWHPVSEPVAIEQEQQLLQQADRIILQFPLYWYSAPALLKNWLDQVLTRQFAYPAAGGNLVGKSLGIVVTLGSPARQFKAGGDEQFTISELMAPFQALANKLKMNYLPTFVVDQFGYQSETEKAKLLIDYQRYLTQAPLGHFKAKSDWLIEQLRLQLAVAPAEQQQQLNLILTQLQSNQDELDDLQANLKLVQDMEDD</sequence>
<name>A0A0R1LWU3_9LACO</name>
<evidence type="ECO:0000313" key="4">
    <source>
        <dbReference type="EMBL" id="KRK96890.1"/>
    </source>
</evidence>
<dbReference type="InterPro" id="IPR003680">
    <property type="entry name" value="Flavodoxin_fold"/>
</dbReference>
<dbReference type="SUPFAM" id="SSF52218">
    <property type="entry name" value="Flavoproteins"/>
    <property type="match status" value="1"/>
</dbReference>
<dbReference type="GO" id="GO:0009055">
    <property type="term" value="F:electron transfer activity"/>
    <property type="evidence" value="ECO:0007669"/>
    <property type="project" value="TreeGrafter"/>
</dbReference>
<dbReference type="InterPro" id="IPR046980">
    <property type="entry name" value="KefG/KefF"/>
</dbReference>
<evidence type="ECO:0000313" key="5">
    <source>
        <dbReference type="Proteomes" id="UP000051160"/>
    </source>
</evidence>
<feature type="coiled-coil region" evidence="2">
    <location>
        <begin position="214"/>
        <end position="241"/>
    </location>
</feature>
<reference evidence="4 5" key="1">
    <citation type="journal article" date="2015" name="Genome Announc.">
        <title>Expanding the biotechnology potential of lactobacilli through comparative genomics of 213 strains and associated genera.</title>
        <authorList>
            <person name="Sun Z."/>
            <person name="Harris H.M."/>
            <person name="McCann A."/>
            <person name="Guo C."/>
            <person name="Argimon S."/>
            <person name="Zhang W."/>
            <person name="Yang X."/>
            <person name="Jeffery I.B."/>
            <person name="Cooney J.C."/>
            <person name="Kagawa T.F."/>
            <person name="Liu W."/>
            <person name="Song Y."/>
            <person name="Salvetti E."/>
            <person name="Wrobel A."/>
            <person name="Rasinkangas P."/>
            <person name="Parkhill J."/>
            <person name="Rea M.C."/>
            <person name="O'Sullivan O."/>
            <person name="Ritari J."/>
            <person name="Douillard F.P."/>
            <person name="Paul Ross R."/>
            <person name="Yang R."/>
            <person name="Briner A.E."/>
            <person name="Felis G.E."/>
            <person name="de Vos W.M."/>
            <person name="Barrangou R."/>
            <person name="Klaenhammer T.R."/>
            <person name="Caufield P.W."/>
            <person name="Cui Y."/>
            <person name="Zhang H."/>
            <person name="O'Toole P.W."/>
        </authorList>
    </citation>
    <scope>NUCLEOTIDE SEQUENCE [LARGE SCALE GENOMIC DNA]</scope>
    <source>
        <strain evidence="4 5">DSM 19909</strain>
    </source>
</reference>
<keyword evidence="5" id="KW-1185">Reference proteome</keyword>
<dbReference type="PATRIC" id="fig|1423776.4.peg.1766"/>
<dbReference type="STRING" id="1423776.FD04_GL001741"/>
<dbReference type="InterPro" id="IPR029039">
    <property type="entry name" value="Flavoprotein-like_sf"/>
</dbReference>
<dbReference type="Gene3D" id="3.40.50.360">
    <property type="match status" value="1"/>
</dbReference>
<organism evidence="4 5">
    <name type="scientific">Secundilactobacillus odoratitofui DSM 19909 = JCM 15043</name>
    <dbReference type="NCBI Taxonomy" id="1423776"/>
    <lineage>
        <taxon>Bacteria</taxon>
        <taxon>Bacillati</taxon>
        <taxon>Bacillota</taxon>
        <taxon>Bacilli</taxon>
        <taxon>Lactobacillales</taxon>
        <taxon>Lactobacillaceae</taxon>
        <taxon>Secundilactobacillus</taxon>
    </lineage>
</organism>
<gene>
    <name evidence="4" type="ORF">FD04_GL001741</name>
</gene>
<evidence type="ECO:0000256" key="1">
    <source>
        <dbReference type="ARBA" id="ARBA00023002"/>
    </source>
</evidence>